<feature type="region of interest" description="Disordered" evidence="1">
    <location>
        <begin position="1"/>
        <end position="27"/>
    </location>
</feature>
<organism evidence="2 3">
    <name type="scientific">Cordyceps militaris</name>
    <name type="common">Caterpillar fungus</name>
    <name type="synonym">Clavaria militaris</name>
    <dbReference type="NCBI Taxonomy" id="73501"/>
    <lineage>
        <taxon>Eukaryota</taxon>
        <taxon>Fungi</taxon>
        <taxon>Dikarya</taxon>
        <taxon>Ascomycota</taxon>
        <taxon>Pezizomycotina</taxon>
        <taxon>Sordariomycetes</taxon>
        <taxon>Hypocreomycetidae</taxon>
        <taxon>Hypocreales</taxon>
        <taxon>Cordycipitaceae</taxon>
        <taxon>Cordyceps</taxon>
    </lineage>
</organism>
<sequence length="941" mass="104525">MMRPRTNSDSPGPSALQPSRSSRLGSFSALVKIRRKGSVQENTYPSPHNKSNTIHSETDLADTYTLRQSDSAASFPEPESHGRELLSLVQRMRAAPSGPSHVDHAYKEFLKLKDRCTALCLAIMQEEIKSLQTSSSANETLLHLDSYTESPHSPGMLDNRSSFSARSLAEVVSSSGANRLGIHGTELWIGPIRDWKACVEALNDAFHASLAETYKTYEKDATHEMVEALFNNKRFRREAVTRMRNASVTRLLAPDPQFFPRYEIRFRNYEKAKQELAAVRQIVQAAESGISPSREVREIPISERGDAVLEFANNHAGCSPDDPVLRFRVSSYMLAETSPIFARMFSGHASSLHLHEAEDITAQLPPPRSKHYCKGETETWLYRMPQRETNTLDSLSILLHAAHMHNENVPRDISFDQFVAIAECSIRYKSTSPLELMVEHRWLPQWMHRGADDMPDGLLIISYAFGSRGLFSRMSKSAILHLVDEKDLQSKPWPQKIKDKIWAVRSAKISQLHDCCTAALQEYTRPPTSEPTVAAGPEEPPPTIWGSLGNVVPQHPTLALTTTPRCPKGSHWCDATNLGWLMMVFNNMNMLSTAMQSKALTGEPEVPFASKSLAHVVDLLRLLPSPPAPVHRGGVCDPIPSFRTAVADIYNSVTGLTLFDISGKSHGWALSKHAMHEPQSQVAKGLGRMAAPNDSYTVATEFPESVLLQILSAVTDIADLHAAARVNRAFYETYKTYELLLMRNILRAGTLRGSTAHSVPLTVNNAEEKMRKSESDRLKDRMLDDRTGSATADSDDHDERSTDSDSGLESDEMPMAATPAEPYDNDDVRGAPPPPMQAADVVNLVLSSLQLSGPPKDGEDDGDLYEAPMTEEEARRILWPDDYDEEPATPRAAPYPVQDQSNNSAALREKFLLGDGLVMEGLEDKTLILMNEKRLLKETTK</sequence>
<accession>A0A2H4S7F3</accession>
<feature type="region of interest" description="Disordered" evidence="1">
    <location>
        <begin position="877"/>
        <end position="902"/>
    </location>
</feature>
<dbReference type="AlphaFoldDB" id="A0A2H4S7F3"/>
<dbReference type="OrthoDB" id="5376710at2759"/>
<feature type="compositionally biased region" description="Polar residues" evidence="1">
    <location>
        <begin position="1"/>
        <end position="25"/>
    </location>
</feature>
<proteinExistence type="predicted"/>
<dbReference type="Proteomes" id="UP000323067">
    <property type="component" value="Chromosome iv"/>
</dbReference>
<protein>
    <recommendedName>
        <fullName evidence="4">F-box domain-containing protein</fullName>
    </recommendedName>
</protein>
<gene>
    <name evidence="2" type="ORF">A9K55_002542</name>
</gene>
<evidence type="ECO:0000313" key="3">
    <source>
        <dbReference type="Proteomes" id="UP000323067"/>
    </source>
</evidence>
<dbReference type="VEuPathDB" id="FungiDB:A9K55_002542"/>
<feature type="compositionally biased region" description="Basic and acidic residues" evidence="1">
    <location>
        <begin position="766"/>
        <end position="787"/>
    </location>
</feature>
<evidence type="ECO:0000313" key="2">
    <source>
        <dbReference type="EMBL" id="ATY59037.1"/>
    </source>
</evidence>
<reference evidence="2 3" key="1">
    <citation type="journal article" date="2017" name="BMC Genomics">
        <title>Chromosome level assembly and secondary metabolite potential of the parasitic fungus Cordyceps militaris.</title>
        <authorList>
            <person name="Kramer G.J."/>
            <person name="Nodwell J.R."/>
        </authorList>
    </citation>
    <scope>NUCLEOTIDE SEQUENCE [LARGE SCALE GENOMIC DNA]</scope>
    <source>
        <strain evidence="2 3">ATCC 34164</strain>
    </source>
</reference>
<evidence type="ECO:0000256" key="1">
    <source>
        <dbReference type="SAM" id="MobiDB-lite"/>
    </source>
</evidence>
<feature type="region of interest" description="Disordered" evidence="1">
    <location>
        <begin position="762"/>
        <end position="837"/>
    </location>
</feature>
<evidence type="ECO:0008006" key="4">
    <source>
        <dbReference type="Google" id="ProtNLM"/>
    </source>
</evidence>
<dbReference type="VEuPathDB" id="FungiDB:CCM_05162"/>
<dbReference type="EMBL" id="CP023322">
    <property type="protein sequence ID" value="ATY59037.1"/>
    <property type="molecule type" value="Genomic_DNA"/>
</dbReference>
<name>A0A2H4S7F3_CORMI</name>